<evidence type="ECO:0000313" key="3">
    <source>
        <dbReference type="Proteomes" id="UP001597399"/>
    </source>
</evidence>
<feature type="transmembrane region" description="Helical" evidence="1">
    <location>
        <begin position="56"/>
        <end position="74"/>
    </location>
</feature>
<proteinExistence type="predicted"/>
<gene>
    <name evidence="2" type="ORF">ACFSUE_20425</name>
</gene>
<organism evidence="2 3">
    <name type="scientific">Sporolactobacillus shoreicorticis</name>
    <dbReference type="NCBI Taxonomy" id="1923877"/>
    <lineage>
        <taxon>Bacteria</taxon>
        <taxon>Bacillati</taxon>
        <taxon>Bacillota</taxon>
        <taxon>Bacilli</taxon>
        <taxon>Bacillales</taxon>
        <taxon>Sporolactobacillaceae</taxon>
        <taxon>Sporolactobacillus</taxon>
    </lineage>
</organism>
<evidence type="ECO:0000313" key="2">
    <source>
        <dbReference type="EMBL" id="MFD2695977.1"/>
    </source>
</evidence>
<sequence length="76" mass="8803">MEFISIVLGFIIAFFIYRKSGLNTQFGIIGWLTLFWGFWIVAAVLLFVIMLLTGFLAKWLLILFIIVFVISKIAKR</sequence>
<dbReference type="EMBL" id="JBHUMQ010000057">
    <property type="protein sequence ID" value="MFD2695977.1"/>
    <property type="molecule type" value="Genomic_DNA"/>
</dbReference>
<dbReference type="Proteomes" id="UP001597399">
    <property type="component" value="Unassembled WGS sequence"/>
</dbReference>
<name>A0ABW5SBC3_9BACL</name>
<comment type="caution">
    <text evidence="2">The sequence shown here is derived from an EMBL/GenBank/DDBJ whole genome shotgun (WGS) entry which is preliminary data.</text>
</comment>
<keyword evidence="1" id="KW-1133">Transmembrane helix</keyword>
<accession>A0ABW5SBC3</accession>
<dbReference type="RefSeq" id="WP_253061643.1">
    <property type="nucleotide sequence ID" value="NZ_JAMXWM010000010.1"/>
</dbReference>
<protein>
    <submittedName>
        <fullName evidence="2">Uncharacterized protein</fullName>
    </submittedName>
</protein>
<reference evidence="3" key="1">
    <citation type="journal article" date="2019" name="Int. J. Syst. Evol. Microbiol.">
        <title>The Global Catalogue of Microorganisms (GCM) 10K type strain sequencing project: providing services to taxonomists for standard genome sequencing and annotation.</title>
        <authorList>
            <consortium name="The Broad Institute Genomics Platform"/>
            <consortium name="The Broad Institute Genome Sequencing Center for Infectious Disease"/>
            <person name="Wu L."/>
            <person name="Ma J."/>
        </authorList>
    </citation>
    <scope>NUCLEOTIDE SEQUENCE [LARGE SCALE GENOMIC DNA]</scope>
    <source>
        <strain evidence="3">TISTR 2466</strain>
    </source>
</reference>
<keyword evidence="3" id="KW-1185">Reference proteome</keyword>
<keyword evidence="1" id="KW-0472">Membrane</keyword>
<feature type="transmembrane region" description="Helical" evidence="1">
    <location>
        <begin position="28"/>
        <end position="49"/>
    </location>
</feature>
<evidence type="ECO:0000256" key="1">
    <source>
        <dbReference type="SAM" id="Phobius"/>
    </source>
</evidence>
<keyword evidence="1" id="KW-0812">Transmembrane</keyword>